<organism evidence="1 2">
    <name type="scientific">Panacibacter ginsenosidivorans</name>
    <dbReference type="NCBI Taxonomy" id="1813871"/>
    <lineage>
        <taxon>Bacteria</taxon>
        <taxon>Pseudomonadati</taxon>
        <taxon>Bacteroidota</taxon>
        <taxon>Chitinophagia</taxon>
        <taxon>Chitinophagales</taxon>
        <taxon>Chitinophagaceae</taxon>
        <taxon>Panacibacter</taxon>
    </lineage>
</organism>
<name>A0A5B8V5T6_9BACT</name>
<sequence>MTTLGNISLQDARDLAKRYRDAHSTPPHTPFYFLSKKFLDIISGVPGVDGLKLYQGLTADQKEVLLMVPAHINDPGSSKENWVDIVEYSYTINEDKKTAYSQDFNNTIFLLSGPCPPPPSGYTSGKLD</sequence>
<dbReference type="AlphaFoldDB" id="A0A5B8V5T6"/>
<reference evidence="1 2" key="1">
    <citation type="journal article" date="2016" name="Int. J. Syst. Evol. Microbiol.">
        <title>Panacibacter ginsenosidivorans gen. nov., sp. nov., with ginsenoside converting activity isolated from soil of a ginseng field.</title>
        <authorList>
            <person name="Siddiqi M.Z."/>
            <person name="Muhammad Shafi S."/>
            <person name="Choi K.D."/>
            <person name="Im W.T."/>
        </authorList>
    </citation>
    <scope>NUCLEOTIDE SEQUENCE [LARGE SCALE GENOMIC DNA]</scope>
    <source>
        <strain evidence="1 2">Gsoil1550</strain>
    </source>
</reference>
<evidence type="ECO:0000313" key="1">
    <source>
        <dbReference type="EMBL" id="QEC66582.1"/>
    </source>
</evidence>
<protein>
    <submittedName>
        <fullName evidence="1">Uncharacterized protein</fullName>
    </submittedName>
</protein>
<dbReference type="EMBL" id="CP042435">
    <property type="protein sequence ID" value="QEC66582.1"/>
    <property type="molecule type" value="Genomic_DNA"/>
</dbReference>
<dbReference type="Proteomes" id="UP000321533">
    <property type="component" value="Chromosome"/>
</dbReference>
<accession>A0A5B8V5T6</accession>
<evidence type="ECO:0000313" key="2">
    <source>
        <dbReference type="Proteomes" id="UP000321533"/>
    </source>
</evidence>
<proteinExistence type="predicted"/>
<dbReference type="KEGG" id="pgin:FRZ67_04450"/>
<gene>
    <name evidence="1" type="ORF">FRZ67_04450</name>
</gene>
<keyword evidence="2" id="KW-1185">Reference proteome</keyword>
<dbReference type="RefSeq" id="WP_147188382.1">
    <property type="nucleotide sequence ID" value="NZ_CP042435.1"/>
</dbReference>